<dbReference type="Proteomes" id="UP000027219">
    <property type="component" value="Unassembled WGS sequence"/>
</dbReference>
<keyword evidence="1" id="KW-0812">Transmembrane</keyword>
<protein>
    <submittedName>
        <fullName evidence="2">Membrane protein</fullName>
    </submittedName>
</protein>
<name>A0A066UP66_9VIBR</name>
<dbReference type="EMBL" id="JFFR01000013">
    <property type="protein sequence ID" value="KDN28870.1"/>
    <property type="molecule type" value="Genomic_DNA"/>
</dbReference>
<feature type="transmembrane region" description="Helical" evidence="1">
    <location>
        <begin position="66"/>
        <end position="86"/>
    </location>
</feature>
<evidence type="ECO:0000256" key="1">
    <source>
        <dbReference type="SAM" id="Phobius"/>
    </source>
</evidence>
<dbReference type="RefSeq" id="WP_032550737.1">
    <property type="nucleotide sequence ID" value="NZ_JBEEAX010000005.1"/>
</dbReference>
<feature type="transmembrane region" description="Helical" evidence="1">
    <location>
        <begin position="12"/>
        <end position="33"/>
    </location>
</feature>
<comment type="caution">
    <text evidence="2">The sequence shown here is derived from an EMBL/GenBank/DDBJ whole genome shotgun (WGS) entry which is preliminary data.</text>
</comment>
<reference evidence="2 3" key="1">
    <citation type="submission" date="2014-02" db="EMBL/GenBank/DDBJ databases">
        <title>Vibrio fortis Dalian14 Genome Sequencing.</title>
        <authorList>
            <person name="Wang Y."/>
            <person name="Song L."/>
            <person name="Liu G."/>
            <person name="Ding J."/>
        </authorList>
    </citation>
    <scope>NUCLEOTIDE SEQUENCE [LARGE SCALE GENOMIC DNA]</scope>
    <source>
        <strain evidence="2 3">Dalian14</strain>
    </source>
</reference>
<keyword evidence="1" id="KW-0472">Membrane</keyword>
<feature type="transmembrane region" description="Helical" evidence="1">
    <location>
        <begin position="114"/>
        <end position="134"/>
    </location>
</feature>
<gene>
    <name evidence="2" type="ORF">VFDL14_22380</name>
</gene>
<proteinExistence type="predicted"/>
<dbReference type="OrthoDB" id="8479187at2"/>
<dbReference type="Pfam" id="PF11188">
    <property type="entry name" value="DUF2975"/>
    <property type="match status" value="1"/>
</dbReference>
<dbReference type="STRING" id="212667.VFDL14_22380"/>
<feature type="transmembrane region" description="Helical" evidence="1">
    <location>
        <begin position="146"/>
        <end position="168"/>
    </location>
</feature>
<keyword evidence="3" id="KW-1185">Reference proteome</keyword>
<organism evidence="2 3">
    <name type="scientific">Vibrio fortis</name>
    <dbReference type="NCBI Taxonomy" id="212667"/>
    <lineage>
        <taxon>Bacteria</taxon>
        <taxon>Pseudomonadati</taxon>
        <taxon>Pseudomonadota</taxon>
        <taxon>Gammaproteobacteria</taxon>
        <taxon>Vibrionales</taxon>
        <taxon>Vibrionaceae</taxon>
        <taxon>Vibrio</taxon>
    </lineage>
</organism>
<sequence>MKEIQRYSRNIRVVLQALMLLLPLSVVYFWAFVQTPWDFLTTTGIIQFSHDISSYTSQPLSIETRMWALVVSLLPCGVIFYALLILTKLFKSYEASEVFTVETVKYYRKLGLSFFYWAFGGLVYGGLISVVLSFNNPPGQRILSISFTGLDVVTLFCGMIVLVISYVMNEAQKIADEQRHTI</sequence>
<dbReference type="AlphaFoldDB" id="A0A066UP66"/>
<evidence type="ECO:0000313" key="3">
    <source>
        <dbReference type="Proteomes" id="UP000027219"/>
    </source>
</evidence>
<accession>A0A066UP66</accession>
<dbReference type="InterPro" id="IPR021354">
    <property type="entry name" value="DUF2975"/>
</dbReference>
<evidence type="ECO:0000313" key="2">
    <source>
        <dbReference type="EMBL" id="KDN28870.1"/>
    </source>
</evidence>
<keyword evidence="1" id="KW-1133">Transmembrane helix</keyword>